<dbReference type="RefSeq" id="WP_188359504.1">
    <property type="nucleotide sequence ID" value="NZ_BMDC01000002.1"/>
</dbReference>
<keyword evidence="9" id="KW-0472">Membrane</keyword>
<evidence type="ECO:0000256" key="9">
    <source>
        <dbReference type="ARBA" id="ARBA00023136"/>
    </source>
</evidence>
<comment type="caution">
    <text evidence="11">The sequence shown here is derived from an EMBL/GenBank/DDBJ whole genome shotgun (WGS) entry which is preliminary data.</text>
</comment>
<dbReference type="EMBL" id="BMDC01000002">
    <property type="protein sequence ID" value="GGH62307.1"/>
    <property type="molecule type" value="Genomic_DNA"/>
</dbReference>
<keyword evidence="12" id="KW-1185">Reference proteome</keyword>
<dbReference type="InterPro" id="IPR017871">
    <property type="entry name" value="ABC_transporter-like_CS"/>
</dbReference>
<keyword evidence="7" id="KW-0408">Iron</keyword>
<dbReference type="GO" id="GO:0005524">
    <property type="term" value="F:ATP binding"/>
    <property type="evidence" value="ECO:0007669"/>
    <property type="project" value="UniProtKB-KW"/>
</dbReference>
<dbReference type="InterPro" id="IPR027417">
    <property type="entry name" value="P-loop_NTPase"/>
</dbReference>
<evidence type="ECO:0000256" key="2">
    <source>
        <dbReference type="ARBA" id="ARBA00022448"/>
    </source>
</evidence>
<evidence type="ECO:0000256" key="7">
    <source>
        <dbReference type="ARBA" id="ARBA00023004"/>
    </source>
</evidence>
<keyword evidence="8" id="KW-0406">Ion transport</keyword>
<dbReference type="Proteomes" id="UP000600171">
    <property type="component" value="Unassembled WGS sequence"/>
</dbReference>
<comment type="subcellular location">
    <subcellularLocation>
        <location evidence="1">Cell membrane</location>
        <topology evidence="1">Peripheral membrane protein</topology>
    </subcellularLocation>
</comment>
<gene>
    <name evidence="11" type="ORF">GCM10007359_12370</name>
</gene>
<dbReference type="CDD" id="cd03214">
    <property type="entry name" value="ABC_Iron-Siderophores_B12_Hemin"/>
    <property type="match status" value="1"/>
</dbReference>
<evidence type="ECO:0000313" key="12">
    <source>
        <dbReference type="Proteomes" id="UP000600171"/>
    </source>
</evidence>
<accession>A0A917ISU9</accession>
<evidence type="ECO:0000313" key="11">
    <source>
        <dbReference type="EMBL" id="GGH62307.1"/>
    </source>
</evidence>
<dbReference type="GO" id="GO:0016887">
    <property type="term" value="F:ATP hydrolysis activity"/>
    <property type="evidence" value="ECO:0007669"/>
    <property type="project" value="InterPro"/>
</dbReference>
<dbReference type="PROSITE" id="PS00211">
    <property type="entry name" value="ABC_TRANSPORTER_1"/>
    <property type="match status" value="1"/>
</dbReference>
<evidence type="ECO:0000256" key="4">
    <source>
        <dbReference type="ARBA" id="ARBA00022496"/>
    </source>
</evidence>
<dbReference type="Gene3D" id="3.40.50.300">
    <property type="entry name" value="P-loop containing nucleotide triphosphate hydrolases"/>
    <property type="match status" value="1"/>
</dbReference>
<keyword evidence="3" id="KW-1003">Cell membrane</keyword>
<dbReference type="InterPro" id="IPR051535">
    <property type="entry name" value="Siderophore_ABC-ATPase"/>
</dbReference>
<feature type="domain" description="ABC transporter" evidence="10">
    <location>
        <begin position="9"/>
        <end position="245"/>
    </location>
</feature>
<keyword evidence="2" id="KW-0813">Transport</keyword>
<dbReference type="AlphaFoldDB" id="A0A917ISU9"/>
<keyword evidence="5" id="KW-0547">Nucleotide-binding</keyword>
<name>A0A917ISU9_9MICC</name>
<evidence type="ECO:0000256" key="6">
    <source>
        <dbReference type="ARBA" id="ARBA00022840"/>
    </source>
</evidence>
<evidence type="ECO:0000259" key="10">
    <source>
        <dbReference type="PROSITE" id="PS50893"/>
    </source>
</evidence>
<reference evidence="11 12" key="1">
    <citation type="journal article" date="2014" name="Int. J. Syst. Evol. Microbiol.">
        <title>Complete genome sequence of Corynebacterium casei LMG S-19264T (=DSM 44701T), isolated from a smear-ripened cheese.</title>
        <authorList>
            <consortium name="US DOE Joint Genome Institute (JGI-PGF)"/>
            <person name="Walter F."/>
            <person name="Albersmeier A."/>
            <person name="Kalinowski J."/>
            <person name="Ruckert C."/>
        </authorList>
    </citation>
    <scope>NUCLEOTIDE SEQUENCE [LARGE SCALE GENOMIC DNA]</scope>
    <source>
        <strain evidence="11 12">CCM 8669</strain>
    </source>
</reference>
<evidence type="ECO:0000256" key="3">
    <source>
        <dbReference type="ARBA" id="ARBA00022475"/>
    </source>
</evidence>
<dbReference type="PROSITE" id="PS50893">
    <property type="entry name" value="ABC_TRANSPORTER_2"/>
    <property type="match status" value="1"/>
</dbReference>
<dbReference type="PANTHER" id="PTHR42771:SF2">
    <property type="entry name" value="IRON(3+)-HYDROXAMATE IMPORT ATP-BINDING PROTEIN FHUC"/>
    <property type="match status" value="1"/>
</dbReference>
<dbReference type="GO" id="GO:0006826">
    <property type="term" value="P:iron ion transport"/>
    <property type="evidence" value="ECO:0007669"/>
    <property type="project" value="UniProtKB-KW"/>
</dbReference>
<evidence type="ECO:0000256" key="5">
    <source>
        <dbReference type="ARBA" id="ARBA00022741"/>
    </source>
</evidence>
<dbReference type="GO" id="GO:0005886">
    <property type="term" value="C:plasma membrane"/>
    <property type="evidence" value="ECO:0007669"/>
    <property type="project" value="UniProtKB-SubCell"/>
</dbReference>
<evidence type="ECO:0000256" key="1">
    <source>
        <dbReference type="ARBA" id="ARBA00004202"/>
    </source>
</evidence>
<keyword evidence="4" id="KW-0410">Iron transport</keyword>
<dbReference type="SMART" id="SM00382">
    <property type="entry name" value="AAA"/>
    <property type="match status" value="1"/>
</dbReference>
<dbReference type="InterPro" id="IPR003593">
    <property type="entry name" value="AAA+_ATPase"/>
</dbReference>
<evidence type="ECO:0000256" key="8">
    <source>
        <dbReference type="ARBA" id="ARBA00023065"/>
    </source>
</evidence>
<dbReference type="Pfam" id="PF00005">
    <property type="entry name" value="ABC_tran"/>
    <property type="match status" value="1"/>
</dbReference>
<protein>
    <submittedName>
        <fullName evidence="11">Iron-dicitrate ABC transporter ATP-binding protein</fullName>
    </submittedName>
</protein>
<dbReference type="SUPFAM" id="SSF52540">
    <property type="entry name" value="P-loop containing nucleoside triphosphate hydrolases"/>
    <property type="match status" value="1"/>
</dbReference>
<keyword evidence="6 11" id="KW-0067">ATP-binding</keyword>
<organism evidence="11 12">
    <name type="scientific">Rothia aerolata</name>
    <dbReference type="NCBI Taxonomy" id="1812262"/>
    <lineage>
        <taxon>Bacteria</taxon>
        <taxon>Bacillati</taxon>
        <taxon>Actinomycetota</taxon>
        <taxon>Actinomycetes</taxon>
        <taxon>Micrococcales</taxon>
        <taxon>Micrococcaceae</taxon>
        <taxon>Rothia</taxon>
    </lineage>
</organism>
<dbReference type="FunFam" id="3.40.50.300:FF:000134">
    <property type="entry name" value="Iron-enterobactin ABC transporter ATP-binding protein"/>
    <property type="match status" value="1"/>
</dbReference>
<sequence length="284" mass="30362">MKNAEPRSLTIENVRLGYGAKTIVPDLSLEIPAGQVTAIIGPNGCGKSTLLRGISRLLKPESGTISLDGRDVHSYPAKEFARRVGLLPQSPIAPDGITVADLVSRGRYPYQGLFKKNSREDDEAVAWALEATNTMALAENQVSDLSGGQRQRVWIAMALAQQTDILLLDEPTTYLDLAHQVDLLDLLCELNETRGTTMVMVLHELNLAARAAHHLVAMKDGQIAVAGSAEEVMTGENLLNIFGLKASVADPLGNGSTVVVPHSRVAKGGFSAETADQAMLEDVS</sequence>
<dbReference type="InterPro" id="IPR003439">
    <property type="entry name" value="ABC_transporter-like_ATP-bd"/>
</dbReference>
<dbReference type="PANTHER" id="PTHR42771">
    <property type="entry name" value="IRON(3+)-HYDROXAMATE IMPORT ATP-BINDING PROTEIN FHUC"/>
    <property type="match status" value="1"/>
</dbReference>
<proteinExistence type="predicted"/>